<comment type="caution">
    <text evidence="1">The sequence shown here is derived from an EMBL/GenBank/DDBJ whole genome shotgun (WGS) entry which is preliminary data.</text>
</comment>
<dbReference type="AlphaFoldDB" id="A0A7K4SJH0"/>
<organism evidence="1 2">
    <name type="scientific">Columbina picui</name>
    <name type="common">Picui ground-dove</name>
    <dbReference type="NCBI Taxonomy" id="115618"/>
    <lineage>
        <taxon>Eukaryota</taxon>
        <taxon>Metazoa</taxon>
        <taxon>Chordata</taxon>
        <taxon>Craniata</taxon>
        <taxon>Vertebrata</taxon>
        <taxon>Euteleostomi</taxon>
        <taxon>Archelosauria</taxon>
        <taxon>Archosauria</taxon>
        <taxon>Dinosauria</taxon>
        <taxon>Saurischia</taxon>
        <taxon>Theropoda</taxon>
        <taxon>Coelurosauria</taxon>
        <taxon>Aves</taxon>
        <taxon>Neognathae</taxon>
        <taxon>Neoaves</taxon>
        <taxon>Columbimorphae</taxon>
        <taxon>Columbiformes</taxon>
        <taxon>Columbidae</taxon>
        <taxon>Columbina</taxon>
    </lineage>
</organism>
<sequence length="104" mass="11930">LSQGKRRISTKEGREAQQGWFESWSNQSPWLATLISTLLGPLIKLMSVLTFGPCVLNKLLTFVKSRINAVQLMVMRQQYLELKDENDSIFNAAREAVTRFDQQI</sequence>
<dbReference type="PANTHER" id="PTHR10424">
    <property type="entry name" value="VIRAL ENVELOPE PROTEIN"/>
    <property type="match status" value="1"/>
</dbReference>
<dbReference type="PANTHER" id="PTHR10424:SF82">
    <property type="entry name" value="ENVELOPE GLYCOPROTEIN-RELATED"/>
    <property type="match status" value="1"/>
</dbReference>
<evidence type="ECO:0000313" key="1">
    <source>
        <dbReference type="EMBL" id="NWQ84999.1"/>
    </source>
</evidence>
<proteinExistence type="predicted"/>
<evidence type="ECO:0000313" key="2">
    <source>
        <dbReference type="Proteomes" id="UP000530263"/>
    </source>
</evidence>
<protein>
    <submittedName>
        <fullName evidence="1">ENV1 protein</fullName>
    </submittedName>
</protein>
<gene>
    <name evidence="1" type="primary">Env1_1</name>
    <name evidence="1" type="ORF">COLPIC_R13893</name>
</gene>
<name>A0A7K4SJH0_COLPI</name>
<feature type="non-terminal residue" evidence="1">
    <location>
        <position position="104"/>
    </location>
</feature>
<dbReference type="EMBL" id="VYZG01012851">
    <property type="protein sequence ID" value="NWQ84999.1"/>
    <property type="molecule type" value="Genomic_DNA"/>
</dbReference>
<dbReference type="InterPro" id="IPR018154">
    <property type="entry name" value="TLV/ENV_coat_polyprotein"/>
</dbReference>
<feature type="non-terminal residue" evidence="1">
    <location>
        <position position="1"/>
    </location>
</feature>
<keyword evidence="2" id="KW-1185">Reference proteome</keyword>
<accession>A0A7K4SJH0</accession>
<dbReference type="Pfam" id="PF00429">
    <property type="entry name" value="TLV_coat"/>
    <property type="match status" value="1"/>
</dbReference>
<dbReference type="Proteomes" id="UP000530263">
    <property type="component" value="Unassembled WGS sequence"/>
</dbReference>
<reference evidence="1 2" key="1">
    <citation type="submission" date="2019-09" db="EMBL/GenBank/DDBJ databases">
        <title>Bird 10,000 Genomes (B10K) Project - Family phase.</title>
        <authorList>
            <person name="Zhang G."/>
        </authorList>
    </citation>
    <scope>NUCLEOTIDE SEQUENCE [LARGE SCALE GENOMIC DNA]</scope>
    <source>
        <strain evidence="1">B10K-DU-021-26</strain>
        <tissue evidence="1">Mixed tissue sample</tissue>
    </source>
</reference>
<dbReference type="OrthoDB" id="9633697at2759"/>